<evidence type="ECO:0000256" key="1">
    <source>
        <dbReference type="ARBA" id="ARBA00001947"/>
    </source>
</evidence>
<comment type="cofactor">
    <cofactor evidence="1">
        <name>Zn(2+)</name>
        <dbReference type="ChEBI" id="CHEBI:29105"/>
    </cofactor>
</comment>
<evidence type="ECO:0000256" key="5">
    <source>
        <dbReference type="ARBA" id="ARBA00022833"/>
    </source>
</evidence>
<dbReference type="GO" id="GO:0006779">
    <property type="term" value="P:porphyrin-containing compound biosynthetic process"/>
    <property type="evidence" value="ECO:0007669"/>
    <property type="project" value="InterPro"/>
</dbReference>
<dbReference type="GO" id="GO:0046872">
    <property type="term" value="F:metal ion binding"/>
    <property type="evidence" value="ECO:0007669"/>
    <property type="project" value="UniProtKB-KW"/>
</dbReference>
<evidence type="ECO:0000256" key="2">
    <source>
        <dbReference type="ARBA" id="ARBA00022603"/>
    </source>
</evidence>
<dbReference type="Pfam" id="PF01208">
    <property type="entry name" value="URO-D"/>
    <property type="match status" value="1"/>
</dbReference>
<dbReference type="NCBIfam" id="TIGR01463">
    <property type="entry name" value="mtaA_cmuA"/>
    <property type="match status" value="1"/>
</dbReference>
<sequence>MYKDKSKKGMTDMSEFTLKTRLLAALEGKPVDKVPVCSVTQTGIVELMDEVGAPWPESHSNPELMAKLAIANYELSGLEAVRVPYCLTVLVEAMGCEINMGTKNRQPSVTGHPYPKDLEGAAIPADLLQKGRIPAVLEAIKIIREKVGPDVPIVGGMEGPITVASDLVSVKSFMKWSIKKIDLFEQTLDLATEAAIMYANAMVEAGADIIAIADPVASPDLMSPDSFKQYLQSRLQKFSSSVNSVTILHVCGNVNPILNYMADCGFEGLSVEEKIGSAKKAKEVIGTRARLVGNVSSPFTLLPGPIDKIKAEAKQAIADGVDVLAPGCGIAPMTPLENIKAMVAARDEYYA</sequence>
<dbReference type="PANTHER" id="PTHR47099">
    <property type="entry name" value="METHYLCOBAMIDE:COM METHYLTRANSFERASE MTBA"/>
    <property type="match status" value="1"/>
</dbReference>
<dbReference type="HOGENOM" id="CLU_040933_2_1_2"/>
<dbReference type="Gene3D" id="3.20.20.210">
    <property type="match status" value="1"/>
</dbReference>
<keyword evidence="3 8" id="KW-0808">Transferase</keyword>
<proteinExistence type="predicted"/>
<dbReference type="GO" id="GO:0004853">
    <property type="term" value="F:uroporphyrinogen decarboxylase activity"/>
    <property type="evidence" value="ECO:0007669"/>
    <property type="project" value="InterPro"/>
</dbReference>
<dbReference type="GO" id="GO:0032259">
    <property type="term" value="P:methylation"/>
    <property type="evidence" value="ECO:0007669"/>
    <property type="project" value="UniProtKB-KW"/>
</dbReference>
<dbReference type="InterPro" id="IPR052024">
    <property type="entry name" value="Methanogen_methyltrans"/>
</dbReference>
<keyword evidence="2 8" id="KW-0489">Methyltransferase</keyword>
<dbReference type="SUPFAM" id="SSF51726">
    <property type="entry name" value="UROD/MetE-like"/>
    <property type="match status" value="1"/>
</dbReference>
<name>A0A0E3S868_9EURY</name>
<dbReference type="Proteomes" id="UP000033101">
    <property type="component" value="Chromosome"/>
</dbReference>
<dbReference type="GO" id="GO:0006730">
    <property type="term" value="P:one-carbon metabolic process"/>
    <property type="evidence" value="ECO:0007669"/>
    <property type="project" value="InterPro"/>
</dbReference>
<dbReference type="PATRIC" id="fig|1434110.4.peg.344"/>
<protein>
    <submittedName>
        <fullName evidence="8">Methylcobalamin:coenzyme M methyltransferase, methanol-specific</fullName>
    </submittedName>
</protein>
<dbReference type="AlphaFoldDB" id="A0A0E3S868"/>
<dbReference type="STRING" id="1434110.MSHOH_0293"/>
<evidence type="ECO:0000256" key="6">
    <source>
        <dbReference type="ARBA" id="ARBA00022994"/>
    </source>
</evidence>
<keyword evidence="6" id="KW-0484">Methanogenesis</keyword>
<evidence type="ECO:0000313" key="8">
    <source>
        <dbReference type="EMBL" id="AKB76776.1"/>
    </source>
</evidence>
<dbReference type="NCBIfam" id="NF040654">
    <property type="entry name" value="MtaA_Meth"/>
    <property type="match status" value="1"/>
</dbReference>
<reference evidence="8 9" key="1">
    <citation type="submission" date="2014-07" db="EMBL/GenBank/DDBJ databases">
        <title>Methanogenic archaea and the global carbon cycle.</title>
        <authorList>
            <person name="Henriksen J.R."/>
            <person name="Luke J."/>
            <person name="Reinhart S."/>
            <person name="Benedict M.N."/>
            <person name="Youngblut N.D."/>
            <person name="Metcalf M.E."/>
            <person name="Whitaker R.J."/>
            <person name="Metcalf W.W."/>
        </authorList>
    </citation>
    <scope>NUCLEOTIDE SEQUENCE [LARGE SCALE GENOMIC DNA]</scope>
    <source>
        <strain evidence="8 9">HB-1</strain>
    </source>
</reference>
<keyword evidence="9" id="KW-1185">Reference proteome</keyword>
<dbReference type="GO" id="GO:0008168">
    <property type="term" value="F:methyltransferase activity"/>
    <property type="evidence" value="ECO:0007669"/>
    <property type="project" value="UniProtKB-KW"/>
</dbReference>
<dbReference type="InterPro" id="IPR038071">
    <property type="entry name" value="UROD/MetE-like_sf"/>
</dbReference>
<evidence type="ECO:0000256" key="4">
    <source>
        <dbReference type="ARBA" id="ARBA00022723"/>
    </source>
</evidence>
<organism evidence="8 9">
    <name type="scientific">Methanosarcina horonobensis HB-1 = JCM 15518</name>
    <dbReference type="NCBI Taxonomy" id="1434110"/>
    <lineage>
        <taxon>Archaea</taxon>
        <taxon>Methanobacteriati</taxon>
        <taxon>Methanobacteriota</taxon>
        <taxon>Stenosarchaea group</taxon>
        <taxon>Methanomicrobia</taxon>
        <taxon>Methanosarcinales</taxon>
        <taxon>Methanosarcinaceae</taxon>
        <taxon>Methanosarcina</taxon>
    </lineage>
</organism>
<evidence type="ECO:0000313" key="9">
    <source>
        <dbReference type="Proteomes" id="UP000033101"/>
    </source>
</evidence>
<dbReference type="NCBIfam" id="NF004889">
    <property type="entry name" value="PRK06252.1"/>
    <property type="match status" value="1"/>
</dbReference>
<dbReference type="CDD" id="cd03307">
    <property type="entry name" value="Mta_CmuA_like"/>
    <property type="match status" value="1"/>
</dbReference>
<dbReference type="GO" id="GO:0015948">
    <property type="term" value="P:methanogenesis"/>
    <property type="evidence" value="ECO:0007669"/>
    <property type="project" value="UniProtKB-KW"/>
</dbReference>
<evidence type="ECO:0000256" key="3">
    <source>
        <dbReference type="ARBA" id="ARBA00022679"/>
    </source>
</evidence>
<dbReference type="KEGG" id="mhor:MSHOH_0293"/>
<dbReference type="InterPro" id="IPR000257">
    <property type="entry name" value="Uroporphyrinogen_deCOase"/>
</dbReference>
<evidence type="ECO:0000259" key="7">
    <source>
        <dbReference type="Pfam" id="PF01208"/>
    </source>
</evidence>
<dbReference type="PANTHER" id="PTHR47099:SF1">
    <property type="entry name" value="METHYLCOBAMIDE:COM METHYLTRANSFERASE MTBA"/>
    <property type="match status" value="1"/>
</dbReference>
<keyword evidence="4" id="KW-0479">Metal-binding</keyword>
<gene>
    <name evidence="8" type="ORF">MSHOH_0293</name>
</gene>
<accession>A0A0E3S868</accession>
<dbReference type="InterPro" id="IPR006360">
    <property type="entry name" value="Mtase_MtaA_CmuA"/>
</dbReference>
<dbReference type="EMBL" id="CP009516">
    <property type="protein sequence ID" value="AKB76776.1"/>
    <property type="molecule type" value="Genomic_DNA"/>
</dbReference>
<keyword evidence="5" id="KW-0862">Zinc</keyword>
<feature type="domain" description="Uroporphyrinogen decarboxylase (URO-D)" evidence="7">
    <location>
        <begin position="18"/>
        <end position="349"/>
    </location>
</feature>